<dbReference type="GO" id="GO:0046872">
    <property type="term" value="F:metal ion binding"/>
    <property type="evidence" value="ECO:0007669"/>
    <property type="project" value="UniProtKB-KW"/>
</dbReference>
<evidence type="ECO:0000256" key="4">
    <source>
        <dbReference type="ARBA" id="ARBA00023134"/>
    </source>
</evidence>
<dbReference type="STRING" id="215637.A0A4Q0A238"/>
<proteinExistence type="predicted"/>
<feature type="domain" description="EngB-type G" evidence="5">
    <location>
        <begin position="22"/>
        <end position="175"/>
    </location>
</feature>
<dbReference type="SUPFAM" id="SSF52540">
    <property type="entry name" value="P-loop containing nucleoside triphosphate hydrolases"/>
    <property type="match status" value="1"/>
</dbReference>
<dbReference type="GO" id="GO:0005525">
    <property type="term" value="F:GTP binding"/>
    <property type="evidence" value="ECO:0007669"/>
    <property type="project" value="UniProtKB-KW"/>
</dbReference>
<keyword evidence="2" id="KW-0547">Nucleotide-binding</keyword>
<dbReference type="Pfam" id="PF01926">
    <property type="entry name" value="MMR_HSR1"/>
    <property type="match status" value="1"/>
</dbReference>
<protein>
    <submittedName>
        <fullName evidence="6">P-loop containing nucleoside triphosphate hydrolase protein</fullName>
    </submittedName>
</protein>
<evidence type="ECO:0000313" key="6">
    <source>
        <dbReference type="EMBL" id="RKP39878.1"/>
    </source>
</evidence>
<accession>A0A4Q0A238</accession>
<keyword evidence="3" id="KW-0460">Magnesium</keyword>
<dbReference type="EMBL" id="ML002238">
    <property type="protein sequence ID" value="RKP39878.1"/>
    <property type="molecule type" value="Genomic_DNA"/>
</dbReference>
<sequence length="175" mass="19488">YQFPHMSFFAGAKQPSSFPKPDLPEIAFVGRSNVGKSTLVNALARTSVVRTSDKPGLTQQINFYCASRALNLVDMPGYGFAFTSPETRDGWQALVIYPLLPSAPTNLVKNALIMKVKYTLVMTKCDSVPRPMLASRYMVLSEIAQSYPHCLPHVFMVSGKYMVAINDLRKEILHL</sequence>
<evidence type="ECO:0000256" key="3">
    <source>
        <dbReference type="ARBA" id="ARBA00022842"/>
    </source>
</evidence>
<dbReference type="PANTHER" id="PTHR47560">
    <property type="entry name" value="EXPRESSED PROTEIN"/>
    <property type="match status" value="1"/>
</dbReference>
<keyword evidence="4" id="KW-0342">GTP-binding</keyword>
<dbReference type="InterPro" id="IPR006073">
    <property type="entry name" value="GTP-bd"/>
</dbReference>
<keyword evidence="7" id="KW-1185">Reference proteome</keyword>
<dbReference type="InterPro" id="IPR027417">
    <property type="entry name" value="P-loop_NTPase"/>
</dbReference>
<gene>
    <name evidence="6" type="ORF">BJ085DRAFT_2485</name>
</gene>
<evidence type="ECO:0000256" key="2">
    <source>
        <dbReference type="ARBA" id="ARBA00022741"/>
    </source>
</evidence>
<evidence type="ECO:0000259" key="5">
    <source>
        <dbReference type="PROSITE" id="PS51706"/>
    </source>
</evidence>
<evidence type="ECO:0000313" key="7">
    <source>
        <dbReference type="Proteomes" id="UP000268162"/>
    </source>
</evidence>
<feature type="non-terminal residue" evidence="6">
    <location>
        <position position="1"/>
    </location>
</feature>
<dbReference type="PROSITE" id="PS51706">
    <property type="entry name" value="G_ENGB"/>
    <property type="match status" value="1"/>
</dbReference>
<name>A0A4Q0A238_9FUNG</name>
<reference evidence="7" key="1">
    <citation type="journal article" date="2018" name="Nat. Microbiol.">
        <title>Leveraging single-cell genomics to expand the fungal tree of life.</title>
        <authorList>
            <person name="Ahrendt S.R."/>
            <person name="Quandt C.A."/>
            <person name="Ciobanu D."/>
            <person name="Clum A."/>
            <person name="Salamov A."/>
            <person name="Andreopoulos B."/>
            <person name="Cheng J.F."/>
            <person name="Woyke T."/>
            <person name="Pelin A."/>
            <person name="Henrissat B."/>
            <person name="Reynolds N.K."/>
            <person name="Benny G.L."/>
            <person name="Smith M.E."/>
            <person name="James T.Y."/>
            <person name="Grigoriev I.V."/>
        </authorList>
    </citation>
    <scope>NUCLEOTIDE SEQUENCE [LARGE SCALE GENOMIC DNA]</scope>
    <source>
        <strain evidence="7">RSA 468</strain>
    </source>
</reference>
<keyword evidence="1" id="KW-0479">Metal-binding</keyword>
<dbReference type="Gene3D" id="3.40.50.300">
    <property type="entry name" value="P-loop containing nucleotide triphosphate hydrolases"/>
    <property type="match status" value="1"/>
</dbReference>
<dbReference type="GO" id="GO:0016787">
    <property type="term" value="F:hydrolase activity"/>
    <property type="evidence" value="ECO:0007669"/>
    <property type="project" value="UniProtKB-KW"/>
</dbReference>
<dbReference type="Proteomes" id="UP000268162">
    <property type="component" value="Unassembled WGS sequence"/>
</dbReference>
<evidence type="ECO:0000256" key="1">
    <source>
        <dbReference type="ARBA" id="ARBA00022723"/>
    </source>
</evidence>
<keyword evidence="6" id="KW-0378">Hydrolase</keyword>
<dbReference type="InterPro" id="IPR030393">
    <property type="entry name" value="G_ENGB_dom"/>
</dbReference>
<dbReference type="AlphaFoldDB" id="A0A4Q0A238"/>
<feature type="non-terminal residue" evidence="6">
    <location>
        <position position="175"/>
    </location>
</feature>
<organism evidence="6 7">
    <name type="scientific">Dimargaris cristalligena</name>
    <dbReference type="NCBI Taxonomy" id="215637"/>
    <lineage>
        <taxon>Eukaryota</taxon>
        <taxon>Fungi</taxon>
        <taxon>Fungi incertae sedis</taxon>
        <taxon>Zoopagomycota</taxon>
        <taxon>Kickxellomycotina</taxon>
        <taxon>Dimargaritomycetes</taxon>
        <taxon>Dimargaritales</taxon>
        <taxon>Dimargaritaceae</taxon>
        <taxon>Dimargaris</taxon>
    </lineage>
</organism>
<dbReference type="PANTHER" id="PTHR47560:SF1">
    <property type="entry name" value="EXPRESSED PROTEIN"/>
    <property type="match status" value="1"/>
</dbReference>